<evidence type="ECO:0000313" key="2">
    <source>
        <dbReference type="EMBL" id="JAH35665.1"/>
    </source>
</evidence>
<protein>
    <submittedName>
        <fullName evidence="2">Uncharacterized protein</fullName>
    </submittedName>
</protein>
<evidence type="ECO:0000256" key="1">
    <source>
        <dbReference type="SAM" id="MobiDB-lite"/>
    </source>
</evidence>
<name>A0A0E9S4R5_ANGAN</name>
<dbReference type="EMBL" id="GBXM01072912">
    <property type="protein sequence ID" value="JAH35665.1"/>
    <property type="molecule type" value="Transcribed_RNA"/>
</dbReference>
<accession>A0A0E9S4R5</accession>
<feature type="region of interest" description="Disordered" evidence="1">
    <location>
        <begin position="1"/>
        <end position="28"/>
    </location>
</feature>
<reference evidence="2" key="1">
    <citation type="submission" date="2014-11" db="EMBL/GenBank/DDBJ databases">
        <authorList>
            <person name="Amaro Gonzalez C."/>
        </authorList>
    </citation>
    <scope>NUCLEOTIDE SEQUENCE</scope>
</reference>
<organism evidence="2">
    <name type="scientific">Anguilla anguilla</name>
    <name type="common">European freshwater eel</name>
    <name type="synonym">Muraena anguilla</name>
    <dbReference type="NCBI Taxonomy" id="7936"/>
    <lineage>
        <taxon>Eukaryota</taxon>
        <taxon>Metazoa</taxon>
        <taxon>Chordata</taxon>
        <taxon>Craniata</taxon>
        <taxon>Vertebrata</taxon>
        <taxon>Euteleostomi</taxon>
        <taxon>Actinopterygii</taxon>
        <taxon>Neopterygii</taxon>
        <taxon>Teleostei</taxon>
        <taxon>Anguilliformes</taxon>
        <taxon>Anguillidae</taxon>
        <taxon>Anguilla</taxon>
    </lineage>
</organism>
<reference evidence="2" key="2">
    <citation type="journal article" date="2015" name="Fish Shellfish Immunol.">
        <title>Early steps in the European eel (Anguilla anguilla)-Vibrio vulnificus interaction in the gills: Role of the RtxA13 toxin.</title>
        <authorList>
            <person name="Callol A."/>
            <person name="Pajuelo D."/>
            <person name="Ebbesson L."/>
            <person name="Teles M."/>
            <person name="MacKenzie S."/>
            <person name="Amaro C."/>
        </authorList>
    </citation>
    <scope>NUCLEOTIDE SEQUENCE</scope>
</reference>
<proteinExistence type="predicted"/>
<sequence length="28" mass="3013">MTVLDAVPSEGSESTVSQLRLAPLPFMH</sequence>
<dbReference type="AlphaFoldDB" id="A0A0E9S4R5"/>